<protein>
    <submittedName>
        <fullName evidence="1">DUF4270 family protein</fullName>
    </submittedName>
</protein>
<reference evidence="1" key="1">
    <citation type="journal article" date="2020" name="mSystems">
        <title>Genome- and Community-Level Interaction Insights into Carbon Utilization and Element Cycling Functions of Hydrothermarchaeota in Hydrothermal Sediment.</title>
        <authorList>
            <person name="Zhou Z."/>
            <person name="Liu Y."/>
            <person name="Xu W."/>
            <person name="Pan J."/>
            <person name="Luo Z.H."/>
            <person name="Li M."/>
        </authorList>
    </citation>
    <scope>NUCLEOTIDE SEQUENCE [LARGE SCALE GENOMIC DNA]</scope>
    <source>
        <strain evidence="1">SpSt-1217</strain>
    </source>
</reference>
<comment type="caution">
    <text evidence="1">The sequence shown here is derived from an EMBL/GenBank/DDBJ whole genome shotgun (WGS) entry which is preliminary data.</text>
</comment>
<accession>A0A831PM36</accession>
<dbReference type="EMBL" id="DSDK01000520">
    <property type="protein sequence ID" value="HDR51877.1"/>
    <property type="molecule type" value="Genomic_DNA"/>
</dbReference>
<dbReference type="InterPro" id="IPR025366">
    <property type="entry name" value="DUF4270"/>
</dbReference>
<dbReference type="AlphaFoldDB" id="A0A831PM36"/>
<dbReference type="Proteomes" id="UP000886047">
    <property type="component" value="Unassembled WGS sequence"/>
</dbReference>
<evidence type="ECO:0000313" key="1">
    <source>
        <dbReference type="EMBL" id="HDR51877.1"/>
    </source>
</evidence>
<dbReference type="PROSITE" id="PS51257">
    <property type="entry name" value="PROKAR_LIPOPROTEIN"/>
    <property type="match status" value="1"/>
</dbReference>
<gene>
    <name evidence="1" type="ORF">ENN90_09730</name>
</gene>
<dbReference type="Pfam" id="PF14092">
    <property type="entry name" value="DUF4270"/>
    <property type="match status" value="1"/>
</dbReference>
<name>A0A831PM36_9BACT</name>
<feature type="non-terminal residue" evidence="1">
    <location>
        <position position="301"/>
    </location>
</feature>
<organism evidence="1">
    <name type="scientific">Mariniphaga anaerophila</name>
    <dbReference type="NCBI Taxonomy" id="1484053"/>
    <lineage>
        <taxon>Bacteria</taxon>
        <taxon>Pseudomonadati</taxon>
        <taxon>Bacteroidota</taxon>
        <taxon>Bacteroidia</taxon>
        <taxon>Marinilabiliales</taxon>
        <taxon>Prolixibacteraceae</taxon>
        <taxon>Mariniphaga</taxon>
    </lineage>
</organism>
<proteinExistence type="predicted"/>
<sequence>MKQGITLKYHLSALVIVFTFIFTGCNEPGELGMELLPSTDLIEVKNLVERNSISSFTYREDSIRTDEPAKSLLGSFYDPVFGLTTINFATQFRLQGYPEYGTNPVVDSVKLFLYYRLMYGDTVTPQRFRVYELESDLDIDQNYYQYVDLKGMAYSKLLGETDYTPVIRLDSASQDTFYQLITIPLDVSLGEKLVNADSLQMVNNDVFMEYFKGLYIESEAQIETGGSILTLEAASSGNFQGSALVVYYNNDENKSEETPDTMLNPYVITQFSARVNSIEHDYSGTPFEANLNVDMGEDSLI</sequence>